<accession>A0A7W5FAB2</accession>
<proteinExistence type="predicted"/>
<gene>
    <name evidence="1" type="ORF">FHS12_003919</name>
</gene>
<name>A0A7W5FAB2_9ACTN</name>
<dbReference type="Proteomes" id="UP000577707">
    <property type="component" value="Unassembled WGS sequence"/>
</dbReference>
<organism evidence="1 2">
    <name type="scientific">Nocardioides albus</name>
    <dbReference type="NCBI Taxonomy" id="1841"/>
    <lineage>
        <taxon>Bacteria</taxon>
        <taxon>Bacillati</taxon>
        <taxon>Actinomycetota</taxon>
        <taxon>Actinomycetes</taxon>
        <taxon>Propionibacteriales</taxon>
        <taxon>Nocardioidaceae</taxon>
        <taxon>Nocardioides</taxon>
    </lineage>
</organism>
<dbReference type="AlphaFoldDB" id="A0A7W5FAB2"/>
<dbReference type="EMBL" id="JACHXG010000008">
    <property type="protein sequence ID" value="MBB3090957.1"/>
    <property type="molecule type" value="Genomic_DNA"/>
</dbReference>
<sequence length="30" mass="3401">MGYRNLFLEDFDPVTVARGSGMAAVWQHCE</sequence>
<protein>
    <submittedName>
        <fullName evidence="1">Uncharacterized protein</fullName>
    </submittedName>
</protein>
<comment type="caution">
    <text evidence="1">The sequence shown here is derived from an EMBL/GenBank/DDBJ whole genome shotgun (WGS) entry which is preliminary data.</text>
</comment>
<evidence type="ECO:0000313" key="2">
    <source>
        <dbReference type="Proteomes" id="UP000577707"/>
    </source>
</evidence>
<keyword evidence="2" id="KW-1185">Reference proteome</keyword>
<reference evidence="1 2" key="1">
    <citation type="submission" date="2020-08" db="EMBL/GenBank/DDBJ databases">
        <title>Genomic Encyclopedia of Type Strains, Phase III (KMG-III): the genomes of soil and plant-associated and newly described type strains.</title>
        <authorList>
            <person name="Whitman W."/>
        </authorList>
    </citation>
    <scope>NUCLEOTIDE SEQUENCE [LARGE SCALE GENOMIC DNA]</scope>
    <source>
        <strain evidence="1 2">CECT 3302</strain>
    </source>
</reference>
<evidence type="ECO:0000313" key="1">
    <source>
        <dbReference type="EMBL" id="MBB3090957.1"/>
    </source>
</evidence>